<keyword evidence="2" id="KW-1185">Reference proteome</keyword>
<evidence type="ECO:0000313" key="2">
    <source>
        <dbReference type="Proteomes" id="UP000800036"/>
    </source>
</evidence>
<sequence length="454" mass="51461">MAFELDNNMTHLQCLKDVHDRILDDIEPDDLPTNTRMGELSLSTRKHPLAYVQIDFKNAFCPIGCCHPTWLYPLDWLFDLPPVSVEFMGTTSEQEDNDILTATQRVKELQQSFMMNHEEGYDTDLLDNIDYEFTDVVCSPRFSRYKYSTPQRGLNNASAVSLLESKSDFLSPLIVVDILEFYGIGTVGTEANRGLGLWLSLSEAAERDYTTPSVRHTLATSIFRCILGAISASGSGLKSLSGHISTRASINSITHKKYDTKENNKRAKVGKRQVPLNIWLTMRASRKILKTGVDALFRFLDLAPELRNIIYEELVVIGKIFLKTLSMDPNVASDSRTRTTTESPSLLFFASPSKFTRSPRRSPYDNGKFLFSERGLKLVRNISIALGLTTAHDAMLDDLLRWDVCAVEASLLKLHRPEDERKYSLNYLEVDYRVVVGTWWGTGWLGSRQKHDPK</sequence>
<dbReference type="AlphaFoldDB" id="A0A6A5VCE4"/>
<dbReference type="Proteomes" id="UP000800036">
    <property type="component" value="Unassembled WGS sequence"/>
</dbReference>
<proteinExistence type="predicted"/>
<dbReference type="OrthoDB" id="62952at2759"/>
<accession>A0A6A5VCE4</accession>
<reference evidence="1" key="1">
    <citation type="journal article" date="2020" name="Stud. Mycol.">
        <title>101 Dothideomycetes genomes: a test case for predicting lifestyles and emergence of pathogens.</title>
        <authorList>
            <person name="Haridas S."/>
            <person name="Albert R."/>
            <person name="Binder M."/>
            <person name="Bloem J."/>
            <person name="Labutti K."/>
            <person name="Salamov A."/>
            <person name="Andreopoulos B."/>
            <person name="Baker S."/>
            <person name="Barry K."/>
            <person name="Bills G."/>
            <person name="Bluhm B."/>
            <person name="Cannon C."/>
            <person name="Castanera R."/>
            <person name="Culley D."/>
            <person name="Daum C."/>
            <person name="Ezra D."/>
            <person name="Gonzalez J."/>
            <person name="Henrissat B."/>
            <person name="Kuo A."/>
            <person name="Liang C."/>
            <person name="Lipzen A."/>
            <person name="Lutzoni F."/>
            <person name="Magnuson J."/>
            <person name="Mondo S."/>
            <person name="Nolan M."/>
            <person name="Ohm R."/>
            <person name="Pangilinan J."/>
            <person name="Park H.-J."/>
            <person name="Ramirez L."/>
            <person name="Alfaro M."/>
            <person name="Sun H."/>
            <person name="Tritt A."/>
            <person name="Yoshinaga Y."/>
            <person name="Zwiers L.-H."/>
            <person name="Turgeon B."/>
            <person name="Goodwin S."/>
            <person name="Spatafora J."/>
            <person name="Crous P."/>
            <person name="Grigoriev I."/>
        </authorList>
    </citation>
    <scope>NUCLEOTIDE SEQUENCE</scope>
    <source>
        <strain evidence="1">CBS 107.79</strain>
    </source>
</reference>
<name>A0A6A5VCE4_9PLEO</name>
<organism evidence="1 2">
    <name type="scientific">Bimuria novae-zelandiae CBS 107.79</name>
    <dbReference type="NCBI Taxonomy" id="1447943"/>
    <lineage>
        <taxon>Eukaryota</taxon>
        <taxon>Fungi</taxon>
        <taxon>Dikarya</taxon>
        <taxon>Ascomycota</taxon>
        <taxon>Pezizomycotina</taxon>
        <taxon>Dothideomycetes</taxon>
        <taxon>Pleosporomycetidae</taxon>
        <taxon>Pleosporales</taxon>
        <taxon>Massarineae</taxon>
        <taxon>Didymosphaeriaceae</taxon>
        <taxon>Bimuria</taxon>
    </lineage>
</organism>
<evidence type="ECO:0000313" key="1">
    <source>
        <dbReference type="EMBL" id="KAF1973662.1"/>
    </source>
</evidence>
<protein>
    <submittedName>
        <fullName evidence="1">Uncharacterized protein</fullName>
    </submittedName>
</protein>
<gene>
    <name evidence="1" type="ORF">BU23DRAFT_568063</name>
</gene>
<dbReference type="EMBL" id="ML976679">
    <property type="protein sequence ID" value="KAF1973662.1"/>
    <property type="molecule type" value="Genomic_DNA"/>
</dbReference>